<proteinExistence type="predicted"/>
<dbReference type="Proteomes" id="UP000054359">
    <property type="component" value="Unassembled WGS sequence"/>
</dbReference>
<sequence>MPLSRLNFMLKLHQQLCEKWQLQRLNVPNLSRELKDIITKALGQEPQILELPQNQQGRRTYCSFCDYKKKRMITTYCKCGKAICGEHQMKSCPSCV</sequence>
<dbReference type="InterPro" id="IPR035896">
    <property type="entry name" value="AN1-like_Znf"/>
</dbReference>
<dbReference type="EMBL" id="KK119726">
    <property type="protein sequence ID" value="KFM76551.1"/>
    <property type="molecule type" value="Genomic_DNA"/>
</dbReference>
<gene>
    <name evidence="1" type="ORF">X975_12181</name>
</gene>
<reference evidence="1 2" key="1">
    <citation type="submission" date="2013-11" db="EMBL/GenBank/DDBJ databases">
        <title>Genome sequencing of Stegodyphus mimosarum.</title>
        <authorList>
            <person name="Bechsgaard J."/>
        </authorList>
    </citation>
    <scope>NUCLEOTIDE SEQUENCE [LARGE SCALE GENOMIC DNA]</scope>
</reference>
<dbReference type="AlphaFoldDB" id="A0A087UGR2"/>
<organism evidence="1 2">
    <name type="scientific">Stegodyphus mimosarum</name>
    <name type="common">African social velvet spider</name>
    <dbReference type="NCBI Taxonomy" id="407821"/>
    <lineage>
        <taxon>Eukaryota</taxon>
        <taxon>Metazoa</taxon>
        <taxon>Ecdysozoa</taxon>
        <taxon>Arthropoda</taxon>
        <taxon>Chelicerata</taxon>
        <taxon>Arachnida</taxon>
        <taxon>Araneae</taxon>
        <taxon>Araneomorphae</taxon>
        <taxon>Entelegynae</taxon>
        <taxon>Eresoidea</taxon>
        <taxon>Eresidae</taxon>
        <taxon>Stegodyphus</taxon>
    </lineage>
</organism>
<accession>A0A087UGR2</accession>
<dbReference type="SUPFAM" id="SSF118310">
    <property type="entry name" value="AN1-like Zinc finger"/>
    <property type="match status" value="1"/>
</dbReference>
<name>A0A087UGR2_STEMI</name>
<protein>
    <recommendedName>
        <fullName evidence="3">PiggyBac transposable element-derived protein 4 C-terminal zinc-ribbon domain-containing protein</fullName>
    </recommendedName>
</protein>
<dbReference type="OrthoDB" id="7398560at2759"/>
<feature type="non-terminal residue" evidence="1">
    <location>
        <position position="96"/>
    </location>
</feature>
<evidence type="ECO:0000313" key="2">
    <source>
        <dbReference type="Proteomes" id="UP000054359"/>
    </source>
</evidence>
<evidence type="ECO:0008006" key="3">
    <source>
        <dbReference type="Google" id="ProtNLM"/>
    </source>
</evidence>
<keyword evidence="2" id="KW-1185">Reference proteome</keyword>
<evidence type="ECO:0000313" key="1">
    <source>
        <dbReference type="EMBL" id="KFM76551.1"/>
    </source>
</evidence>